<organism evidence="1 2">
    <name type="scientific">Leptospira noguchii serovar Panama str. CZ214</name>
    <dbReference type="NCBI Taxonomy" id="1001595"/>
    <lineage>
        <taxon>Bacteria</taxon>
        <taxon>Pseudomonadati</taxon>
        <taxon>Spirochaetota</taxon>
        <taxon>Spirochaetia</taxon>
        <taxon>Leptospirales</taxon>
        <taxon>Leptospiraceae</taxon>
        <taxon>Leptospira</taxon>
    </lineage>
</organism>
<evidence type="ECO:0000313" key="1">
    <source>
        <dbReference type="EMBL" id="EQA71071.1"/>
    </source>
</evidence>
<dbReference type="AlphaFoldDB" id="T0GUP7"/>
<reference evidence="1 2" key="1">
    <citation type="submission" date="2013-05" db="EMBL/GenBank/DDBJ databases">
        <authorList>
            <person name="Harkins D.M."/>
            <person name="Durkin A.S."/>
            <person name="Brinkac L.M."/>
            <person name="Haft D.H."/>
            <person name="Selengut J.D."/>
            <person name="Sanka R."/>
            <person name="DePew J."/>
            <person name="Purushe J."/>
            <person name="Hartskeerl R.A."/>
            <person name="Ahmed A."/>
            <person name="van der Linden H."/>
            <person name="Goris M.G.A."/>
            <person name="Vinetz J.M."/>
            <person name="Sutton G.G."/>
            <person name="Nierman W.C."/>
            <person name="Fouts D.E."/>
        </authorList>
    </citation>
    <scope>NUCLEOTIDE SEQUENCE [LARGE SCALE GENOMIC DNA]</scope>
    <source>
        <strain evidence="1 2">CZ214</strain>
    </source>
</reference>
<sequence>MVCLISFKKIEVVEFDVKNQANQACHRQPDRILCSGQ</sequence>
<dbReference type="EMBL" id="AKWY02000023">
    <property type="protein sequence ID" value="EQA71071.1"/>
    <property type="molecule type" value="Genomic_DNA"/>
</dbReference>
<accession>T0GUP7</accession>
<evidence type="ECO:0000313" key="2">
    <source>
        <dbReference type="Proteomes" id="UP000015442"/>
    </source>
</evidence>
<proteinExistence type="predicted"/>
<name>T0GUP7_9LEPT</name>
<gene>
    <name evidence="1" type="ORF">LEP1GSC059_3076</name>
</gene>
<comment type="caution">
    <text evidence="1">The sequence shown here is derived from an EMBL/GenBank/DDBJ whole genome shotgun (WGS) entry which is preliminary data.</text>
</comment>
<dbReference type="Proteomes" id="UP000015442">
    <property type="component" value="Unassembled WGS sequence"/>
</dbReference>
<protein>
    <submittedName>
        <fullName evidence="1">Uncharacterized protein</fullName>
    </submittedName>
</protein>